<gene>
    <name evidence="6" type="ORF">HNR67_004230</name>
</gene>
<dbReference type="Proteomes" id="UP000533598">
    <property type="component" value="Unassembled WGS sequence"/>
</dbReference>
<keyword evidence="7" id="KW-1185">Reference proteome</keyword>
<organism evidence="6 7">
    <name type="scientific">Crossiella cryophila</name>
    <dbReference type="NCBI Taxonomy" id="43355"/>
    <lineage>
        <taxon>Bacteria</taxon>
        <taxon>Bacillati</taxon>
        <taxon>Actinomycetota</taxon>
        <taxon>Actinomycetes</taxon>
        <taxon>Pseudonocardiales</taxon>
        <taxon>Pseudonocardiaceae</taxon>
        <taxon>Crossiella</taxon>
    </lineage>
</organism>
<dbReference type="InterPro" id="IPR045170">
    <property type="entry name" value="MTOX"/>
</dbReference>
<dbReference type="GO" id="GO:0008115">
    <property type="term" value="F:sarcosine oxidase activity"/>
    <property type="evidence" value="ECO:0007669"/>
    <property type="project" value="UniProtKB-EC"/>
</dbReference>
<evidence type="ECO:0000256" key="3">
    <source>
        <dbReference type="ARBA" id="ARBA00022827"/>
    </source>
</evidence>
<dbReference type="RefSeq" id="WP_185003981.1">
    <property type="nucleotide sequence ID" value="NZ_BAAAUI010000041.1"/>
</dbReference>
<keyword evidence="4 6" id="KW-0560">Oxidoreductase</keyword>
<dbReference type="GO" id="GO:0050660">
    <property type="term" value="F:flavin adenine dinucleotide binding"/>
    <property type="evidence" value="ECO:0007669"/>
    <property type="project" value="InterPro"/>
</dbReference>
<keyword evidence="3" id="KW-0274">FAD</keyword>
<comment type="cofactor">
    <cofactor evidence="1">
        <name>FAD</name>
        <dbReference type="ChEBI" id="CHEBI:57692"/>
    </cofactor>
</comment>
<evidence type="ECO:0000259" key="5">
    <source>
        <dbReference type="Pfam" id="PF01266"/>
    </source>
</evidence>
<accession>A0A7W7FUC7</accession>
<comment type="caution">
    <text evidence="6">The sequence shown here is derived from an EMBL/GenBank/DDBJ whole genome shotgun (WGS) entry which is preliminary data.</text>
</comment>
<keyword evidence="2" id="KW-0285">Flavoprotein</keyword>
<dbReference type="Gene3D" id="3.30.9.10">
    <property type="entry name" value="D-Amino Acid Oxidase, subunit A, domain 2"/>
    <property type="match status" value="1"/>
</dbReference>
<evidence type="ECO:0000256" key="1">
    <source>
        <dbReference type="ARBA" id="ARBA00001974"/>
    </source>
</evidence>
<reference evidence="6 7" key="1">
    <citation type="submission" date="2020-08" db="EMBL/GenBank/DDBJ databases">
        <title>Sequencing the genomes of 1000 actinobacteria strains.</title>
        <authorList>
            <person name="Klenk H.-P."/>
        </authorList>
    </citation>
    <scope>NUCLEOTIDE SEQUENCE [LARGE SCALE GENOMIC DNA]</scope>
    <source>
        <strain evidence="6 7">DSM 44230</strain>
    </source>
</reference>
<evidence type="ECO:0000256" key="4">
    <source>
        <dbReference type="ARBA" id="ARBA00023002"/>
    </source>
</evidence>
<dbReference type="Gene3D" id="3.50.50.60">
    <property type="entry name" value="FAD/NAD(P)-binding domain"/>
    <property type="match status" value="1"/>
</dbReference>
<evidence type="ECO:0000256" key="2">
    <source>
        <dbReference type="ARBA" id="ARBA00022630"/>
    </source>
</evidence>
<dbReference type="Pfam" id="PF01266">
    <property type="entry name" value="DAO"/>
    <property type="match status" value="1"/>
</dbReference>
<protein>
    <submittedName>
        <fullName evidence="6">Sarcosine oxidase</fullName>
        <ecNumber evidence="6">1.5.3.1</ecNumber>
    </submittedName>
</protein>
<dbReference type="AlphaFoldDB" id="A0A7W7FUC7"/>
<dbReference type="SUPFAM" id="SSF51905">
    <property type="entry name" value="FAD/NAD(P)-binding domain"/>
    <property type="match status" value="1"/>
</dbReference>
<name>A0A7W7FUC7_9PSEU</name>
<evidence type="ECO:0000313" key="7">
    <source>
        <dbReference type="Proteomes" id="UP000533598"/>
    </source>
</evidence>
<dbReference type="EC" id="1.5.3.1" evidence="6"/>
<dbReference type="InterPro" id="IPR006076">
    <property type="entry name" value="FAD-dep_OxRdtase"/>
</dbReference>
<dbReference type="EMBL" id="JACHMH010000001">
    <property type="protein sequence ID" value="MBB4678112.1"/>
    <property type="molecule type" value="Genomic_DNA"/>
</dbReference>
<dbReference type="PANTHER" id="PTHR10961:SF46">
    <property type="entry name" value="PEROXISOMAL SARCOSINE OXIDASE"/>
    <property type="match status" value="1"/>
</dbReference>
<sequence length="372" mass="39343">MAEHRRELDVAVIGAGVLGLATTDALVRRGVSVTCFDGRTPGHGLSGGLTRTFRHRHDNERLVALAVEGRAGFGRWEERLGRKLIGSEGAVYAGMGPADVAGMVRHGVEHRFADPGEGGEVFPALATVDGPLLVDPGAGAIRAKRTIDALVSWVGDRIVNADIHSVTVPQDGHGVEIQTTEAIYRARHVVICAGTAVPKLAAGVGLEVPLESALHARPHYRVREPFRGKALPCWVDRSGAFGETVYGSPIGNLDTYVLGLIGLDVDIPFGPNGALAPGSGMEDHVRRVTEYVRRAMPGLEPTPVGIRVCVMTKLPAGSDAVHAWHTDGVTAVAGHNLFKMAPVLGELLADAAIKNQLPEILERAGEHALRPA</sequence>
<dbReference type="PRINTS" id="PR00420">
    <property type="entry name" value="RNGMNOXGNASE"/>
</dbReference>
<dbReference type="PANTHER" id="PTHR10961">
    <property type="entry name" value="PEROXISOMAL SARCOSINE OXIDASE"/>
    <property type="match status" value="1"/>
</dbReference>
<evidence type="ECO:0000313" key="6">
    <source>
        <dbReference type="EMBL" id="MBB4678112.1"/>
    </source>
</evidence>
<proteinExistence type="predicted"/>
<feature type="domain" description="FAD dependent oxidoreductase" evidence="5">
    <location>
        <begin position="9"/>
        <end position="350"/>
    </location>
</feature>
<dbReference type="InterPro" id="IPR036188">
    <property type="entry name" value="FAD/NAD-bd_sf"/>
</dbReference>